<evidence type="ECO:0000256" key="5">
    <source>
        <dbReference type="ARBA" id="ARBA00022989"/>
    </source>
</evidence>
<dbReference type="PANTHER" id="PTHR43077">
    <property type="entry name" value="TRANSPORT PERMEASE YVFS-RELATED"/>
    <property type="match status" value="1"/>
</dbReference>
<proteinExistence type="inferred from homology"/>
<evidence type="ECO:0000313" key="9">
    <source>
        <dbReference type="EMBL" id="GAA0461206.1"/>
    </source>
</evidence>
<dbReference type="PANTHER" id="PTHR43077:SF8">
    <property type="entry name" value="DOXORUBICIN RESISTANCE ABC TRANSPORTER PERMEASE PROTEIN DRRB"/>
    <property type="match status" value="1"/>
</dbReference>
<evidence type="ECO:0000256" key="7">
    <source>
        <dbReference type="SAM" id="Phobius"/>
    </source>
</evidence>
<feature type="transmembrane region" description="Helical" evidence="7">
    <location>
        <begin position="15"/>
        <end position="36"/>
    </location>
</feature>
<dbReference type="InterPro" id="IPR017500">
    <property type="entry name" value="Phage_infect_YhgE_N"/>
</dbReference>
<evidence type="ECO:0000256" key="6">
    <source>
        <dbReference type="ARBA" id="ARBA00023136"/>
    </source>
</evidence>
<sequence>MSSPQPSSALRSPRLWIGSGLILAVVSTLFALLYVGGNVDPKGNLRDLPVALVNSDRGADAGGKRTNLGGQVVAGIEKNAANNRSIDWQVLSRKEADKRLGQGKVYGALVVPENFTAAVTGLTGPQQKQAARPALTVLTNQSAGSIGSSMASQAAQKAAHAASAQIGKELLSRANSQGARLAPAAQLMLADPASVEVADGHPLGTRSAMGLSAFYYALVLVVCGMLGANVINSQVDTALGYVHTDFGPFRQRMPVRHTSRVRTLAIGAVLMLGLSVVMGSLVEVATVGILDMDASHLGLLWLYSVGTIAVVGVSALALLAAFGTPGMLLSAIVFIAMAVPSSGATVPLQALPEFFRTLAEFEPLRQITGGLRSILYYDAQADAGLTRAWVSMGVALAVSVLFGLGVTRFYDRKGMHRIPRPADATEATEAAPAPVTA</sequence>
<dbReference type="NCBIfam" id="TIGR03061">
    <property type="entry name" value="pip_yhgE_Nterm"/>
    <property type="match status" value="1"/>
</dbReference>
<dbReference type="InterPro" id="IPR051328">
    <property type="entry name" value="T7SS_ABC-Transporter"/>
</dbReference>
<feature type="transmembrane region" description="Helical" evidence="7">
    <location>
        <begin position="301"/>
        <end position="321"/>
    </location>
</feature>
<reference evidence="10" key="1">
    <citation type="journal article" date="2019" name="Int. J. Syst. Evol. Microbiol.">
        <title>The Global Catalogue of Microorganisms (GCM) 10K type strain sequencing project: providing services to taxonomists for standard genome sequencing and annotation.</title>
        <authorList>
            <consortium name="The Broad Institute Genomics Platform"/>
            <consortium name="The Broad Institute Genome Sequencing Center for Infectious Disease"/>
            <person name="Wu L."/>
            <person name="Ma J."/>
        </authorList>
    </citation>
    <scope>NUCLEOTIDE SEQUENCE [LARGE SCALE GENOMIC DNA]</scope>
    <source>
        <strain evidence="10">JCM 10649</strain>
    </source>
</reference>
<evidence type="ECO:0000313" key="10">
    <source>
        <dbReference type="Proteomes" id="UP001499895"/>
    </source>
</evidence>
<keyword evidence="6 7" id="KW-0472">Membrane</keyword>
<keyword evidence="4 7" id="KW-0812">Transmembrane</keyword>
<evidence type="ECO:0000259" key="8">
    <source>
        <dbReference type="Pfam" id="PF12051"/>
    </source>
</evidence>
<comment type="caution">
    <text evidence="9">The sequence shown here is derived from an EMBL/GenBank/DDBJ whole genome shotgun (WGS) entry which is preliminary data.</text>
</comment>
<dbReference type="EMBL" id="BAAAHB010000021">
    <property type="protein sequence ID" value="GAA0461206.1"/>
    <property type="molecule type" value="Genomic_DNA"/>
</dbReference>
<evidence type="ECO:0000256" key="3">
    <source>
        <dbReference type="ARBA" id="ARBA00022475"/>
    </source>
</evidence>
<comment type="similarity">
    <text evidence="2">Belongs to the ABC-2 integral membrane protein family.</text>
</comment>
<dbReference type="Proteomes" id="UP001499895">
    <property type="component" value="Unassembled WGS sequence"/>
</dbReference>
<dbReference type="Pfam" id="PF12051">
    <property type="entry name" value="DUF3533"/>
    <property type="match status" value="1"/>
</dbReference>
<organism evidence="9 10">
    <name type="scientific">Streptomyces stramineus</name>
    <dbReference type="NCBI Taxonomy" id="173861"/>
    <lineage>
        <taxon>Bacteria</taxon>
        <taxon>Bacillati</taxon>
        <taxon>Actinomycetota</taxon>
        <taxon>Actinomycetes</taxon>
        <taxon>Kitasatosporales</taxon>
        <taxon>Streptomycetaceae</taxon>
        <taxon>Streptomyces</taxon>
    </lineage>
</organism>
<protein>
    <submittedName>
        <fullName evidence="9">YhgE/Pip domain-containing protein</fullName>
    </submittedName>
</protein>
<evidence type="ECO:0000256" key="1">
    <source>
        <dbReference type="ARBA" id="ARBA00004651"/>
    </source>
</evidence>
<dbReference type="RefSeq" id="WP_344089590.1">
    <property type="nucleotide sequence ID" value="NZ_BAAAHB010000021.1"/>
</dbReference>
<name>A0ABP3JQM1_9ACTN</name>
<feature type="transmembrane region" description="Helical" evidence="7">
    <location>
        <begin position="388"/>
        <end position="410"/>
    </location>
</feature>
<dbReference type="Gene3D" id="3.40.1710.10">
    <property type="entry name" value="abc type-2 transporter like domain"/>
    <property type="match status" value="1"/>
</dbReference>
<evidence type="ECO:0000256" key="2">
    <source>
        <dbReference type="ARBA" id="ARBA00007783"/>
    </source>
</evidence>
<evidence type="ECO:0000256" key="4">
    <source>
        <dbReference type="ARBA" id="ARBA00022692"/>
    </source>
</evidence>
<keyword evidence="10" id="KW-1185">Reference proteome</keyword>
<gene>
    <name evidence="9" type="ORF">GCM10009544_24660</name>
</gene>
<dbReference type="InterPro" id="IPR022703">
    <property type="entry name" value="DUF3533"/>
</dbReference>
<comment type="subcellular location">
    <subcellularLocation>
        <location evidence="1">Cell membrane</location>
        <topology evidence="1">Multi-pass membrane protein</topology>
    </subcellularLocation>
</comment>
<accession>A0ABP3JQM1</accession>
<feature type="transmembrane region" description="Helical" evidence="7">
    <location>
        <begin position="261"/>
        <end position="281"/>
    </location>
</feature>
<keyword evidence="5 7" id="KW-1133">Transmembrane helix</keyword>
<feature type="domain" description="DUF3533" evidence="8">
    <location>
        <begin position="20"/>
        <end position="393"/>
    </location>
</feature>
<keyword evidence="3" id="KW-1003">Cell membrane</keyword>
<feature type="transmembrane region" description="Helical" evidence="7">
    <location>
        <begin position="328"/>
        <end position="348"/>
    </location>
</feature>